<gene>
    <name evidence="2" type="ORF">C7H79_12665</name>
</gene>
<dbReference type="EMBL" id="PXXU01000043">
    <property type="protein sequence ID" value="PSJ16603.1"/>
    <property type="molecule type" value="Genomic_DNA"/>
</dbReference>
<protein>
    <submittedName>
        <fullName evidence="2">Uncharacterized protein</fullName>
    </submittedName>
</protein>
<proteinExistence type="predicted"/>
<feature type="signal peptide" evidence="1">
    <location>
        <begin position="1"/>
        <end position="24"/>
    </location>
</feature>
<name>A0A2P7NT02_9PROT</name>
<evidence type="ECO:0000313" key="3">
    <source>
        <dbReference type="Proteomes" id="UP000241912"/>
    </source>
</evidence>
<dbReference type="RefSeq" id="WP_106707625.1">
    <property type="nucleotide sequence ID" value="NZ_PXXU01000043.1"/>
</dbReference>
<organism evidence="2 3">
    <name type="scientific">Nitrosomonas supralitoralis</name>
    <dbReference type="NCBI Taxonomy" id="2116706"/>
    <lineage>
        <taxon>Bacteria</taxon>
        <taxon>Pseudomonadati</taxon>
        <taxon>Pseudomonadota</taxon>
        <taxon>Betaproteobacteria</taxon>
        <taxon>Nitrosomonadales</taxon>
        <taxon>Nitrosomonadaceae</taxon>
        <taxon>Nitrosomonas</taxon>
    </lineage>
</organism>
<feature type="chain" id="PRO_5015110346" evidence="1">
    <location>
        <begin position="25"/>
        <end position="111"/>
    </location>
</feature>
<keyword evidence="1" id="KW-0732">Signal</keyword>
<evidence type="ECO:0000313" key="2">
    <source>
        <dbReference type="EMBL" id="PSJ16603.1"/>
    </source>
</evidence>
<dbReference type="AlphaFoldDB" id="A0A2P7NT02"/>
<comment type="caution">
    <text evidence="2">The sequence shown here is derived from an EMBL/GenBank/DDBJ whole genome shotgun (WGS) entry which is preliminary data.</text>
</comment>
<accession>A0A2P7NT02</accession>
<dbReference type="OrthoDB" id="8550087at2"/>
<keyword evidence="3" id="KW-1185">Reference proteome</keyword>
<dbReference type="Proteomes" id="UP000241912">
    <property type="component" value="Unassembled WGS sequence"/>
</dbReference>
<reference evidence="2 3" key="1">
    <citation type="submission" date="2018-03" db="EMBL/GenBank/DDBJ databases">
        <title>Draft genome of Nitrosomonas supralitoralis APG5.</title>
        <authorList>
            <person name="Urakawa H."/>
            <person name="Lopez J.V."/>
        </authorList>
    </citation>
    <scope>NUCLEOTIDE SEQUENCE [LARGE SCALE GENOMIC DNA]</scope>
    <source>
        <strain evidence="2 3">APG5</strain>
    </source>
</reference>
<evidence type="ECO:0000256" key="1">
    <source>
        <dbReference type="SAM" id="SignalP"/>
    </source>
</evidence>
<sequence>MIKRILAYECILIALFMLPSAIFAAETSKSRSTKETIPIELQRGQSQQVTPQKTERIKFSDEALSRQTTDTSLIRMNIKAKLIETKTNFDTVLDVRACKANLANYFKIRGV</sequence>